<feature type="region of interest" description="Disordered" evidence="1">
    <location>
        <begin position="355"/>
        <end position="423"/>
    </location>
</feature>
<dbReference type="PANTHER" id="PTHR33055">
    <property type="entry name" value="TRANSPOSASE FOR INSERTION SEQUENCE ELEMENT IS1111A"/>
    <property type="match status" value="1"/>
</dbReference>
<sequence length="471" mass="51538">MEEDELDEMIWIGDDWAEDHHDIEIQGDGGRRLARARLPEGLEGITRLHTLIAESMPASWAELDPAQAAGRVRVGIESDRGAWVQALRGTGYRVYAINPMSVARYRERHSTSGAKSDAGDAHVLAEIVRLDHAHHREVAGDSPAAEAVKLVARAHQNLTWDRTRQMLRLRAALREFYPAALQAFDDLTAGDALELLDRAPDPDRAARLPRLTIVAALRRAGRRNLDAKADAIQQTLRRDQLRQPGPVQQAYAAIVSSQVQLINILNVEIAELGQVVADHFGRHRDAERYLSLPGLGPVLGARVLGEFGDDPHRYTDGKARRNYAGTSPITRAPAAAESCWPATPATGALPMPCTSGPSAPCAAHPAPRLLPVPAPARNRPPSRPPPTQQPPRRHPPRLPQNQHHLRRSHRLGPSSTHHLTKQNMGCLPLCKRAATAAEVRRRPGVHRGGPDPRRVGLHPPIRTDVHAAAAA</sequence>
<evidence type="ECO:0000256" key="1">
    <source>
        <dbReference type="SAM" id="MobiDB-lite"/>
    </source>
</evidence>
<name>A0ABN3GJ58_9ACTN</name>
<dbReference type="EMBL" id="BAAARV010000033">
    <property type="protein sequence ID" value="GAA2352742.1"/>
    <property type="molecule type" value="Genomic_DNA"/>
</dbReference>
<dbReference type="Pfam" id="PF02371">
    <property type="entry name" value="Transposase_20"/>
    <property type="match status" value="1"/>
</dbReference>
<dbReference type="PANTHER" id="PTHR33055:SF3">
    <property type="entry name" value="PUTATIVE TRANSPOSASE FOR IS117-RELATED"/>
    <property type="match status" value="1"/>
</dbReference>
<evidence type="ECO:0008006" key="6">
    <source>
        <dbReference type="Google" id="ProtNLM"/>
    </source>
</evidence>
<gene>
    <name evidence="4" type="ORF">GCM10010170_043680</name>
</gene>
<dbReference type="InterPro" id="IPR002525">
    <property type="entry name" value="Transp_IS110-like_N"/>
</dbReference>
<dbReference type="InterPro" id="IPR047650">
    <property type="entry name" value="Transpos_IS110"/>
</dbReference>
<protein>
    <recommendedName>
        <fullName evidence="6">Transposase</fullName>
    </recommendedName>
</protein>
<evidence type="ECO:0000259" key="3">
    <source>
        <dbReference type="Pfam" id="PF02371"/>
    </source>
</evidence>
<dbReference type="InterPro" id="IPR003346">
    <property type="entry name" value="Transposase_20"/>
</dbReference>
<feature type="region of interest" description="Disordered" evidence="1">
    <location>
        <begin position="437"/>
        <end position="471"/>
    </location>
</feature>
<organism evidence="4 5">
    <name type="scientific">Dactylosporangium salmoneum</name>
    <dbReference type="NCBI Taxonomy" id="53361"/>
    <lineage>
        <taxon>Bacteria</taxon>
        <taxon>Bacillati</taxon>
        <taxon>Actinomycetota</taxon>
        <taxon>Actinomycetes</taxon>
        <taxon>Micromonosporales</taxon>
        <taxon>Micromonosporaceae</taxon>
        <taxon>Dactylosporangium</taxon>
    </lineage>
</organism>
<dbReference type="Pfam" id="PF01548">
    <property type="entry name" value="DEDD_Tnp_IS110"/>
    <property type="match status" value="1"/>
</dbReference>
<feature type="compositionally biased region" description="Polar residues" evidence="1">
    <location>
        <begin position="413"/>
        <end position="423"/>
    </location>
</feature>
<proteinExistence type="predicted"/>
<accession>A0ABN3GJ58</accession>
<comment type="caution">
    <text evidence="4">The sequence shown here is derived from an EMBL/GenBank/DDBJ whole genome shotgun (WGS) entry which is preliminary data.</text>
</comment>
<reference evidence="4 5" key="1">
    <citation type="journal article" date="2019" name="Int. J. Syst. Evol. Microbiol.">
        <title>The Global Catalogue of Microorganisms (GCM) 10K type strain sequencing project: providing services to taxonomists for standard genome sequencing and annotation.</title>
        <authorList>
            <consortium name="The Broad Institute Genomics Platform"/>
            <consortium name="The Broad Institute Genome Sequencing Center for Infectious Disease"/>
            <person name="Wu L."/>
            <person name="Ma J."/>
        </authorList>
    </citation>
    <scope>NUCLEOTIDE SEQUENCE [LARGE SCALE GENOMIC DNA]</scope>
    <source>
        <strain evidence="4 5">JCM 3272</strain>
    </source>
</reference>
<evidence type="ECO:0000259" key="2">
    <source>
        <dbReference type="Pfam" id="PF01548"/>
    </source>
</evidence>
<feature type="domain" description="Transposase IS116/IS110/IS902 C-terminal" evidence="3">
    <location>
        <begin position="289"/>
        <end position="331"/>
    </location>
</feature>
<dbReference type="Proteomes" id="UP001501444">
    <property type="component" value="Unassembled WGS sequence"/>
</dbReference>
<evidence type="ECO:0000313" key="5">
    <source>
        <dbReference type="Proteomes" id="UP001501444"/>
    </source>
</evidence>
<keyword evidence="5" id="KW-1185">Reference proteome</keyword>
<evidence type="ECO:0000313" key="4">
    <source>
        <dbReference type="EMBL" id="GAA2352742.1"/>
    </source>
</evidence>
<feature type="domain" description="Transposase IS110-like N-terminal" evidence="2">
    <location>
        <begin position="12"/>
        <end position="178"/>
    </location>
</feature>